<evidence type="ECO:0000256" key="3">
    <source>
        <dbReference type="ARBA" id="ARBA00023125"/>
    </source>
</evidence>
<keyword evidence="2" id="KW-0805">Transcription regulation</keyword>
<dbReference type="InterPro" id="IPR000843">
    <property type="entry name" value="HTH_LacI"/>
</dbReference>
<dbReference type="Proteomes" id="UP000321034">
    <property type="component" value="Unassembled WGS sequence"/>
</dbReference>
<feature type="domain" description="HTH lacI-type" evidence="6">
    <location>
        <begin position="18"/>
        <end position="75"/>
    </location>
</feature>
<feature type="compositionally biased region" description="Polar residues" evidence="5">
    <location>
        <begin position="11"/>
        <end position="20"/>
    </location>
</feature>
<dbReference type="SMART" id="SM00354">
    <property type="entry name" value="HTH_LACI"/>
    <property type="match status" value="1"/>
</dbReference>
<keyword evidence="1" id="KW-0678">Repressor</keyword>
<gene>
    <name evidence="7" type="ORF">FVP77_10690</name>
</gene>
<dbReference type="CDD" id="cd06267">
    <property type="entry name" value="PBP1_LacI_sugar_binding-like"/>
    <property type="match status" value="1"/>
</dbReference>
<dbReference type="InterPro" id="IPR028082">
    <property type="entry name" value="Peripla_BP_I"/>
</dbReference>
<dbReference type="GO" id="GO:0000976">
    <property type="term" value="F:transcription cis-regulatory region binding"/>
    <property type="evidence" value="ECO:0007669"/>
    <property type="project" value="TreeGrafter"/>
</dbReference>
<dbReference type="Gene3D" id="1.10.260.40">
    <property type="entry name" value="lambda repressor-like DNA-binding domains"/>
    <property type="match status" value="1"/>
</dbReference>
<evidence type="ECO:0000313" key="8">
    <source>
        <dbReference type="Proteomes" id="UP000321034"/>
    </source>
</evidence>
<name>A0A5C8HTQ6_9MICO</name>
<dbReference type="InterPro" id="IPR010982">
    <property type="entry name" value="Lambda_DNA-bd_dom_sf"/>
</dbReference>
<evidence type="ECO:0000256" key="1">
    <source>
        <dbReference type="ARBA" id="ARBA00022491"/>
    </source>
</evidence>
<reference evidence="7 8" key="1">
    <citation type="submission" date="2019-08" db="EMBL/GenBank/DDBJ databases">
        <authorList>
            <person name="Dong K."/>
        </authorList>
    </citation>
    <scope>NUCLEOTIDE SEQUENCE [LARGE SCALE GENOMIC DNA]</scope>
    <source>
        <strain evidence="7 8">JCM14558</strain>
    </source>
</reference>
<evidence type="ECO:0000259" key="6">
    <source>
        <dbReference type="PROSITE" id="PS50932"/>
    </source>
</evidence>
<dbReference type="PANTHER" id="PTHR30146">
    <property type="entry name" value="LACI-RELATED TRANSCRIPTIONAL REPRESSOR"/>
    <property type="match status" value="1"/>
</dbReference>
<keyword evidence="8" id="KW-1185">Reference proteome</keyword>
<dbReference type="OrthoDB" id="9790412at2"/>
<dbReference type="Gene3D" id="3.40.50.2300">
    <property type="match status" value="2"/>
</dbReference>
<comment type="caution">
    <text evidence="7">The sequence shown here is derived from an EMBL/GenBank/DDBJ whole genome shotgun (WGS) entry which is preliminary data.</text>
</comment>
<organism evidence="7 8">
    <name type="scientific">Microbacterium hatanonis</name>
    <dbReference type="NCBI Taxonomy" id="404366"/>
    <lineage>
        <taxon>Bacteria</taxon>
        <taxon>Bacillati</taxon>
        <taxon>Actinomycetota</taxon>
        <taxon>Actinomycetes</taxon>
        <taxon>Micrococcales</taxon>
        <taxon>Microbacteriaceae</taxon>
        <taxon>Microbacterium</taxon>
    </lineage>
</organism>
<dbReference type="CDD" id="cd01392">
    <property type="entry name" value="HTH_LacI"/>
    <property type="match status" value="1"/>
</dbReference>
<keyword evidence="4" id="KW-0804">Transcription</keyword>
<dbReference type="SUPFAM" id="SSF53822">
    <property type="entry name" value="Periplasmic binding protein-like I"/>
    <property type="match status" value="1"/>
</dbReference>
<sequence length="356" mass="37782">MLAPRPRSGAAVTSSKNPRQSDIARRAGVSQATVSLVLTGRAAASRIPEATQERIREAMVELDYVPNAAARSLRGGRNNLIGVHTFEPVFPVSPEDYYHEFLNGIEEEAVRAGLDLVLFASTQRPDGTRSIYGGGSNRLRLADGAIIFGFEKNDDELRRLSGEGYPFVFIGHREIPGVSIPYVTANYTDAMAPVVDLLVSAGHGDVAYFAVPARGLPQRERLDGFRLAATAAGLGVRVIEGAPSALDAHRVAEVFAAGATALVAETYELARALQASLDELGLDPASNVTAVSLDSDPRGDVFSHVHVPRREMGRRAVSLLLGVIAGDAGPDTVDTVDCEPPTPETVRAPSAVVAPR</sequence>
<dbReference type="EMBL" id="VRSV01000002">
    <property type="protein sequence ID" value="TXK09399.1"/>
    <property type="molecule type" value="Genomic_DNA"/>
</dbReference>
<keyword evidence="3" id="KW-0238">DNA-binding</keyword>
<evidence type="ECO:0000313" key="7">
    <source>
        <dbReference type="EMBL" id="TXK09399.1"/>
    </source>
</evidence>
<dbReference type="Pfam" id="PF00356">
    <property type="entry name" value="LacI"/>
    <property type="match status" value="1"/>
</dbReference>
<dbReference type="Pfam" id="PF00532">
    <property type="entry name" value="Peripla_BP_1"/>
    <property type="match status" value="1"/>
</dbReference>
<protein>
    <submittedName>
        <fullName evidence="7">LacI family transcriptional regulator</fullName>
    </submittedName>
</protein>
<evidence type="ECO:0000256" key="5">
    <source>
        <dbReference type="SAM" id="MobiDB-lite"/>
    </source>
</evidence>
<proteinExistence type="predicted"/>
<feature type="region of interest" description="Disordered" evidence="5">
    <location>
        <begin position="1"/>
        <end position="24"/>
    </location>
</feature>
<dbReference type="PROSITE" id="PS50932">
    <property type="entry name" value="HTH_LACI_2"/>
    <property type="match status" value="1"/>
</dbReference>
<dbReference type="GO" id="GO:0003700">
    <property type="term" value="F:DNA-binding transcription factor activity"/>
    <property type="evidence" value="ECO:0007669"/>
    <property type="project" value="TreeGrafter"/>
</dbReference>
<dbReference type="AlphaFoldDB" id="A0A5C8HTQ6"/>
<dbReference type="InterPro" id="IPR001761">
    <property type="entry name" value="Peripla_BP/Lac1_sug-bd_dom"/>
</dbReference>
<dbReference type="SUPFAM" id="SSF47413">
    <property type="entry name" value="lambda repressor-like DNA-binding domains"/>
    <property type="match status" value="1"/>
</dbReference>
<accession>A0A5C8HTQ6</accession>
<dbReference type="PANTHER" id="PTHR30146:SF148">
    <property type="entry name" value="HTH-TYPE TRANSCRIPTIONAL REPRESSOR PURR-RELATED"/>
    <property type="match status" value="1"/>
</dbReference>
<evidence type="ECO:0000256" key="4">
    <source>
        <dbReference type="ARBA" id="ARBA00023163"/>
    </source>
</evidence>
<evidence type="ECO:0000256" key="2">
    <source>
        <dbReference type="ARBA" id="ARBA00023015"/>
    </source>
</evidence>